<evidence type="ECO:0000256" key="4">
    <source>
        <dbReference type="ARBA" id="ARBA00023136"/>
    </source>
</evidence>
<dbReference type="Proteomes" id="UP001219518">
    <property type="component" value="Unassembled WGS sequence"/>
</dbReference>
<feature type="region of interest" description="Disordered" evidence="5">
    <location>
        <begin position="1"/>
        <end position="39"/>
    </location>
</feature>
<dbReference type="SUPFAM" id="SSF103473">
    <property type="entry name" value="MFS general substrate transporter"/>
    <property type="match status" value="1"/>
</dbReference>
<feature type="transmembrane region" description="Helical" evidence="6">
    <location>
        <begin position="146"/>
        <end position="165"/>
    </location>
</feature>
<dbReference type="EMBL" id="JAHWGI010000393">
    <property type="protein sequence ID" value="KAK3914808.1"/>
    <property type="molecule type" value="Genomic_DNA"/>
</dbReference>
<gene>
    <name evidence="7" type="ORF">KUF71_024303</name>
</gene>
<sequence length="508" mass="56811">MSFEEAEPLERQEGHQGARWTGAPALDGGLAKENQRRDGPPPACCWPVRVVRAITVEPVLFAYMFAFMLTSVVEQSFYVDRACRIHLNYSDHICSHIQDPAFREEQNHVQIEVSSFHQYNGIVSNVVPFLLAPFLGSWSDRRGRKLPLLMGLFGQTYYFAMLTLVTAQPTWRLEMVLALASFPAALTGTNLAIFAAAFSYMADITTTADRTLRIAILDGTYLASMPAGIALGSFLFSSVVNKSYTWMFAISTCTLACTFMYSCVRLKWQTADSQRSLKGVNICADFFDWKHVTESVRAVIRPRVNHGRLYLALIILSMGLYTFQRNERQMSYLYTQKKFGWTQDEFSDFRTFQTAFYVVVTFLGAPSLSKLFDLKDSTIVLLGAPAHAIARVVFAVAELPWIFYLGAAVSSLGPTVAPVLRSMTSKVVSIEERGKVFAILTVADSAVPLVSSVIYAQVYNATVETYPAAIYWVTVASMALVFIFILFVHFSMKKTLSTDIQTLQAEEQ</sequence>
<feature type="transmembrane region" description="Helical" evidence="6">
    <location>
        <begin position="60"/>
        <end position="79"/>
    </location>
</feature>
<dbReference type="InterPro" id="IPR011701">
    <property type="entry name" value="MFS"/>
</dbReference>
<dbReference type="Pfam" id="PF07690">
    <property type="entry name" value="MFS_1"/>
    <property type="match status" value="1"/>
</dbReference>
<keyword evidence="8" id="KW-1185">Reference proteome</keyword>
<evidence type="ECO:0000313" key="8">
    <source>
        <dbReference type="Proteomes" id="UP001219518"/>
    </source>
</evidence>
<dbReference type="AlphaFoldDB" id="A0AAE1LCQ2"/>
<feature type="transmembrane region" description="Helical" evidence="6">
    <location>
        <begin position="403"/>
        <end position="424"/>
    </location>
</feature>
<feature type="transmembrane region" description="Helical" evidence="6">
    <location>
        <begin position="214"/>
        <end position="237"/>
    </location>
</feature>
<organism evidence="7 8">
    <name type="scientific">Frankliniella fusca</name>
    <dbReference type="NCBI Taxonomy" id="407009"/>
    <lineage>
        <taxon>Eukaryota</taxon>
        <taxon>Metazoa</taxon>
        <taxon>Ecdysozoa</taxon>
        <taxon>Arthropoda</taxon>
        <taxon>Hexapoda</taxon>
        <taxon>Insecta</taxon>
        <taxon>Pterygota</taxon>
        <taxon>Neoptera</taxon>
        <taxon>Paraneoptera</taxon>
        <taxon>Thysanoptera</taxon>
        <taxon>Terebrantia</taxon>
        <taxon>Thripoidea</taxon>
        <taxon>Thripidae</taxon>
        <taxon>Frankliniella</taxon>
    </lineage>
</organism>
<evidence type="ECO:0000256" key="1">
    <source>
        <dbReference type="ARBA" id="ARBA00004141"/>
    </source>
</evidence>
<dbReference type="Gene3D" id="1.20.1250.20">
    <property type="entry name" value="MFS general substrate transporter like domains"/>
    <property type="match status" value="1"/>
</dbReference>
<evidence type="ECO:0000256" key="2">
    <source>
        <dbReference type="ARBA" id="ARBA00022692"/>
    </source>
</evidence>
<keyword evidence="3 6" id="KW-1133">Transmembrane helix</keyword>
<comment type="caution">
    <text evidence="7">The sequence shown here is derived from an EMBL/GenBank/DDBJ whole genome shotgun (WGS) entry which is preliminary data.</text>
</comment>
<protein>
    <submittedName>
        <fullName evidence="7">Proton-coupled folate transporter</fullName>
    </submittedName>
</protein>
<feature type="transmembrane region" description="Helical" evidence="6">
    <location>
        <begin position="436"/>
        <end position="457"/>
    </location>
</feature>
<feature type="transmembrane region" description="Helical" evidence="6">
    <location>
        <begin position="469"/>
        <end position="488"/>
    </location>
</feature>
<evidence type="ECO:0000256" key="3">
    <source>
        <dbReference type="ARBA" id="ARBA00022989"/>
    </source>
</evidence>
<name>A0AAE1LCQ2_9NEOP</name>
<dbReference type="PANTHER" id="PTHR23507">
    <property type="entry name" value="ZGC:174356"/>
    <property type="match status" value="1"/>
</dbReference>
<feature type="transmembrane region" description="Helical" evidence="6">
    <location>
        <begin position="243"/>
        <end position="264"/>
    </location>
</feature>
<evidence type="ECO:0000256" key="5">
    <source>
        <dbReference type="SAM" id="MobiDB-lite"/>
    </source>
</evidence>
<reference evidence="7" key="2">
    <citation type="journal article" date="2023" name="BMC Genomics">
        <title>Pest status, molecular evolution, and epigenetic factors derived from the genome assembly of Frankliniella fusca, a thysanopteran phytovirus vector.</title>
        <authorList>
            <person name="Catto M.A."/>
            <person name="Labadie P.E."/>
            <person name="Jacobson A.L."/>
            <person name="Kennedy G.G."/>
            <person name="Srinivasan R."/>
            <person name="Hunt B.G."/>
        </authorList>
    </citation>
    <scope>NUCLEOTIDE SEQUENCE</scope>
    <source>
        <strain evidence="7">PL_HMW_Pooled</strain>
    </source>
</reference>
<feature type="transmembrane region" description="Helical" evidence="6">
    <location>
        <begin position="307"/>
        <end position="324"/>
    </location>
</feature>
<reference evidence="7" key="1">
    <citation type="submission" date="2021-07" db="EMBL/GenBank/DDBJ databases">
        <authorList>
            <person name="Catto M.A."/>
            <person name="Jacobson A."/>
            <person name="Kennedy G."/>
            <person name="Labadie P."/>
            <person name="Hunt B.G."/>
            <person name="Srinivasan R."/>
        </authorList>
    </citation>
    <scope>NUCLEOTIDE SEQUENCE</scope>
    <source>
        <strain evidence="7">PL_HMW_Pooled</strain>
        <tissue evidence="7">Head</tissue>
    </source>
</reference>
<feature type="transmembrane region" description="Helical" evidence="6">
    <location>
        <begin position="379"/>
        <end position="397"/>
    </location>
</feature>
<proteinExistence type="predicted"/>
<dbReference type="InterPro" id="IPR036259">
    <property type="entry name" value="MFS_trans_sf"/>
</dbReference>
<dbReference type="GO" id="GO:0016020">
    <property type="term" value="C:membrane"/>
    <property type="evidence" value="ECO:0007669"/>
    <property type="project" value="UniProtKB-SubCell"/>
</dbReference>
<evidence type="ECO:0000313" key="7">
    <source>
        <dbReference type="EMBL" id="KAK3914808.1"/>
    </source>
</evidence>
<comment type="subcellular location">
    <subcellularLocation>
        <location evidence="1">Membrane</location>
        <topology evidence="1">Multi-pass membrane protein</topology>
    </subcellularLocation>
</comment>
<accession>A0AAE1LCQ2</accession>
<feature type="transmembrane region" description="Helical" evidence="6">
    <location>
        <begin position="354"/>
        <end position="372"/>
    </location>
</feature>
<keyword evidence="2 6" id="KW-0812">Transmembrane</keyword>
<keyword evidence="4 6" id="KW-0472">Membrane</keyword>
<dbReference type="GO" id="GO:0022857">
    <property type="term" value="F:transmembrane transporter activity"/>
    <property type="evidence" value="ECO:0007669"/>
    <property type="project" value="InterPro"/>
</dbReference>
<feature type="transmembrane region" description="Helical" evidence="6">
    <location>
        <begin position="177"/>
        <end position="202"/>
    </location>
</feature>
<dbReference type="PANTHER" id="PTHR23507:SF37">
    <property type="entry name" value="GH08173P"/>
    <property type="match status" value="1"/>
</dbReference>
<evidence type="ECO:0000256" key="6">
    <source>
        <dbReference type="SAM" id="Phobius"/>
    </source>
</evidence>